<dbReference type="InterPro" id="IPR058543">
    <property type="entry name" value="Beta-prop_RSE1/DDB1/CPSF1_2nd"/>
</dbReference>
<dbReference type="GO" id="GO:0003676">
    <property type="term" value="F:nucleic acid binding"/>
    <property type="evidence" value="ECO:0007669"/>
    <property type="project" value="InterPro"/>
</dbReference>
<dbReference type="Pfam" id="PF03178">
    <property type="entry name" value="CPSF_A"/>
    <property type="match status" value="1"/>
</dbReference>
<keyword evidence="8" id="KW-1185">Reference proteome</keyword>
<dbReference type="Gene3D" id="2.130.10.10">
    <property type="entry name" value="YVTN repeat-like/Quinoprotein amine dehydrogenase"/>
    <property type="match status" value="2"/>
</dbReference>
<organism evidence="7 8">
    <name type="scientific">Aspergillus turcosus</name>
    <dbReference type="NCBI Taxonomy" id="1245748"/>
    <lineage>
        <taxon>Eukaryota</taxon>
        <taxon>Fungi</taxon>
        <taxon>Dikarya</taxon>
        <taxon>Ascomycota</taxon>
        <taxon>Pezizomycotina</taxon>
        <taxon>Eurotiomycetes</taxon>
        <taxon>Eurotiomycetidae</taxon>
        <taxon>Eurotiales</taxon>
        <taxon>Aspergillaceae</taxon>
        <taxon>Aspergillus</taxon>
        <taxon>Aspergillus subgen. Fumigati</taxon>
    </lineage>
</organism>
<dbReference type="FunFam" id="2.130.10.10:FF:001346">
    <property type="entry name" value="Uncharacterized protein C3H8.05c"/>
    <property type="match status" value="1"/>
</dbReference>
<dbReference type="STRING" id="1245748.A0A229YXE4"/>
<dbReference type="Pfam" id="PF23726">
    <property type="entry name" value="Beta-prop_RSE1_2nd"/>
    <property type="match status" value="1"/>
</dbReference>
<accession>A0A229YXE4</accession>
<dbReference type="Proteomes" id="UP000215289">
    <property type="component" value="Unassembled WGS sequence"/>
</dbReference>
<protein>
    <recommendedName>
        <fullName evidence="9">Cleavage/polyadenylation specificity factor A subunit N-terminal domain-containing protein</fullName>
    </recommendedName>
</protein>
<evidence type="ECO:0008006" key="9">
    <source>
        <dbReference type="Google" id="ProtNLM"/>
    </source>
</evidence>
<dbReference type="Pfam" id="PF10433">
    <property type="entry name" value="Beta-prop_RSE1_1st"/>
    <property type="match status" value="1"/>
</dbReference>
<dbReference type="EMBL" id="NIDN02000086">
    <property type="protein sequence ID" value="RLL97166.1"/>
    <property type="molecule type" value="Genomic_DNA"/>
</dbReference>
<dbReference type="InterPro" id="IPR015943">
    <property type="entry name" value="WD40/YVTN_repeat-like_dom_sf"/>
</dbReference>
<feature type="domain" description="RSE1/DDB1/CPSF1 first beta-propeller" evidence="5">
    <location>
        <begin position="49"/>
        <end position="439"/>
    </location>
</feature>
<dbReference type="GO" id="GO:0006397">
    <property type="term" value="P:mRNA processing"/>
    <property type="evidence" value="ECO:0007669"/>
    <property type="project" value="UniProtKB-KW"/>
</dbReference>
<evidence type="ECO:0000256" key="2">
    <source>
        <dbReference type="ARBA" id="ARBA00022664"/>
    </source>
</evidence>
<evidence type="ECO:0000259" key="4">
    <source>
        <dbReference type="Pfam" id="PF03178"/>
    </source>
</evidence>
<keyword evidence="3" id="KW-0539">Nucleus</keyword>
<dbReference type="OrthoDB" id="20774at2759"/>
<evidence type="ECO:0000259" key="5">
    <source>
        <dbReference type="Pfam" id="PF10433"/>
    </source>
</evidence>
<comment type="subcellular location">
    <subcellularLocation>
        <location evidence="1">Nucleus</location>
    </subcellularLocation>
</comment>
<dbReference type="InterPro" id="IPR004871">
    <property type="entry name" value="RSE1/DDB1/CPSF1_C"/>
</dbReference>
<gene>
    <name evidence="7" type="ORF">CFD26_104404</name>
</gene>
<dbReference type="PANTHER" id="PTHR10644">
    <property type="entry name" value="DNA REPAIR/RNA PROCESSING CPSF FAMILY"/>
    <property type="match status" value="1"/>
</dbReference>
<dbReference type="InterPro" id="IPR018846">
    <property type="entry name" value="Beta-prop_RSE1/DDB1/CPSF1_1st"/>
</dbReference>
<keyword evidence="2" id="KW-0507">mRNA processing</keyword>
<feature type="domain" description="RSE1/DDB1/CPSF1 second beta-propeller" evidence="6">
    <location>
        <begin position="495"/>
        <end position="732"/>
    </location>
</feature>
<feature type="domain" description="RSE1/DDB1/CPSF1 C-terminal" evidence="4">
    <location>
        <begin position="945"/>
        <end position="1219"/>
    </location>
</feature>
<reference evidence="7 8" key="1">
    <citation type="submission" date="2018-08" db="EMBL/GenBank/DDBJ databases">
        <title>Draft genome sequences of two Aspergillus turcosus clinical strains isolated from bronchoalveolar lavage fluid: one azole-susceptible and the other azole-resistant.</title>
        <authorList>
            <person name="Parent-Michaud M."/>
            <person name="Dufresne P.J."/>
            <person name="Fournier E."/>
            <person name="Martineau C."/>
            <person name="Moreira S."/>
            <person name="Perkins V."/>
            <person name="De Repentigny L."/>
            <person name="Dufresne S.F."/>
        </authorList>
    </citation>
    <scope>NUCLEOTIDE SEQUENCE [LARGE SCALE GENOMIC DNA]</scope>
    <source>
        <strain evidence="7">HMR AF 1038</strain>
    </source>
</reference>
<proteinExistence type="predicted"/>
<evidence type="ECO:0000256" key="1">
    <source>
        <dbReference type="ARBA" id="ARBA00004123"/>
    </source>
</evidence>
<sequence length="1285" mass="142962">MSLPLFDRGFDAFGKRQDMDRMDIEQEGPSTTKQMVGLLSQTLVSSPIIQLILPARLRSKHQNDVVFVGERHIQIKEALSGVHLEDVNSKSDFDAYIMSAKVINVSTELPWEAQMKLAASKAAVTDPGSRQELPPQILVLSLASRELVFLYFSSTRGHFIHHHRPLPNDVSTFERFGRNIAVEPRSRAVAVSASADYFGVFMLKKPPVLQSQMASGQLDPITEERFFRVEGDILFMEFLYPKAEDGDKIILLLLVSQDQVTQAICYEWHADETIRQASPRITKRFLPPEDTLPTMLIPLTKTSSFMLITTTSMAVYKNRLDPRRQASRYPLPVPDRESQKAPLWTRWARPLRNWSYNQRHDDIYICREDGRVFYLGIGNEGELENQAHLGQLCCDVDAAFDILDIGHEGGDLLLAAGTTGDGGLFVQKARDQPRCVQKFINWSPVTDSVIVSSDQDSSASDTARDRLFVCSASSYARGAIVELRHGLEAQIGLVVALEELSSTRDIWTMSDDVNGGVYILISDPISSVLLYLSADFGEEMCAIDEADSGLDFSAQTLAAGCTSSGVLIQVTEKAILLGTANESTWRSRFEFGADQSVAVAAVHSPTSLIVSAVRTQHEMQLSLRRITISQDKLHLSEIGQPLQLPYEPVCILVEVLATFSVIFVGTGNGKVLIYSFKDSTTLLSEVSVEVENGEDLSKAIESLAVVAIATDGPSHKYTVLCGLRSGILVPLEMTLGHGNKEYAIEVKQGSPRRIGNTSVKIQSRGHFALLTCGRGFWQASCPRKDGVFDPNLHLQRIWVTDQNNPAYHPGNVHSFAMAKIIDPNIDGESDTLFCIADGQLLICTLDHAAKTVPRRIDLPGSPSKLAYSNYLRSLIVVYTRTELDTESDPIRRLTRPFIEFVDPDTQHGVSKSVDVPEDDYAAWRPHGAAGEKISCVLEWTPKKGDEEYHFIVIGTARKPHQERGRVIFLQASRSSSGSSRIECSVKYIHKFENPVYAIASYGDFTLMVSTGREIVPLEPKLSQTRRVRAARYPMLSPAISLSCHEPYVYMSTSRESLMVLKSSEDKLLLHAYDRQKHDGLSHIHIGGESNLTITSSRGGRVSILSENGITNNDKMMPVALCEAHLPSSVMKLSSGSKASPFSPSSHVYYGTAMNGIAYRFLTLKEKEWRLLRLLQNLCIRDPILCPFTPKRKRRRNPVTNGVAEPQPSHMHIDGDILSRLVMRGTDYLTKMLMAQDFEDAASPENGTARATLERFTELSNDLLGESPDQVEKVMRWLEKALHVEF</sequence>
<comment type="caution">
    <text evidence="7">The sequence shown here is derived from an EMBL/GenBank/DDBJ whole genome shotgun (WGS) entry which is preliminary data.</text>
</comment>
<evidence type="ECO:0000259" key="6">
    <source>
        <dbReference type="Pfam" id="PF23726"/>
    </source>
</evidence>
<dbReference type="GO" id="GO:0005634">
    <property type="term" value="C:nucleus"/>
    <property type="evidence" value="ECO:0007669"/>
    <property type="project" value="UniProtKB-SubCell"/>
</dbReference>
<evidence type="ECO:0000256" key="3">
    <source>
        <dbReference type="ARBA" id="ARBA00023242"/>
    </source>
</evidence>
<dbReference type="FunFam" id="2.130.10.10:FF:001613">
    <property type="entry name" value="Uncharacterized protein"/>
    <property type="match status" value="1"/>
</dbReference>
<name>A0A229YXE4_9EURO</name>
<dbReference type="InterPro" id="IPR050358">
    <property type="entry name" value="RSE1/DDB1/CFT1"/>
</dbReference>
<evidence type="ECO:0000313" key="8">
    <source>
        <dbReference type="Proteomes" id="UP000215289"/>
    </source>
</evidence>
<evidence type="ECO:0000313" key="7">
    <source>
        <dbReference type="EMBL" id="RLL97166.1"/>
    </source>
</evidence>